<organism evidence="1">
    <name type="scientific">Cucumis melo</name>
    <name type="common">Muskmelon</name>
    <dbReference type="NCBI Taxonomy" id="3656"/>
    <lineage>
        <taxon>Eukaryota</taxon>
        <taxon>Viridiplantae</taxon>
        <taxon>Streptophyta</taxon>
        <taxon>Embryophyta</taxon>
        <taxon>Tracheophyta</taxon>
        <taxon>Spermatophyta</taxon>
        <taxon>Magnoliopsida</taxon>
        <taxon>eudicotyledons</taxon>
        <taxon>Gunneridae</taxon>
        <taxon>Pentapetalae</taxon>
        <taxon>rosids</taxon>
        <taxon>fabids</taxon>
        <taxon>Cucurbitales</taxon>
        <taxon>Cucurbitaceae</taxon>
        <taxon>Benincaseae</taxon>
        <taxon>Cucumis</taxon>
    </lineage>
</organism>
<protein>
    <submittedName>
        <fullName evidence="1">Uncharacterized protein</fullName>
    </submittedName>
</protein>
<reference evidence="1" key="1">
    <citation type="submission" date="2023-03" db="UniProtKB">
        <authorList>
            <consortium name="EnsemblPlants"/>
        </authorList>
    </citation>
    <scope>IDENTIFICATION</scope>
</reference>
<accession>A0A9I9EFX2</accession>
<dbReference type="AlphaFoldDB" id="A0A9I9EFX2"/>
<proteinExistence type="predicted"/>
<dbReference type="Gramene" id="MELO3C033255.2.1">
    <property type="protein sequence ID" value="MELO3C033255.2.1"/>
    <property type="gene ID" value="MELO3C033255.2"/>
</dbReference>
<evidence type="ECO:0000313" key="1">
    <source>
        <dbReference type="EnsemblPlants" id="MELO3C033255.2.1"/>
    </source>
</evidence>
<name>A0A9I9EFX2_CUCME</name>
<sequence>MFSAASAYSGRRKKESGKKEKPYFYFKRIADDNFNSVTVCPSKPTVELNQTCHLFAYISCLRQKIIDMRLMLYPKKIILKNLHKINCYEIRSAKIERKKKIVLDEHVLVNSICNLNTLFAKMRHSVLLARFYHNPLEQLMKPYLRQFIDV</sequence>
<dbReference type="EnsemblPlants" id="MELO3C033255.2.1">
    <property type="protein sequence ID" value="MELO3C033255.2.1"/>
    <property type="gene ID" value="MELO3C033255.2"/>
</dbReference>